<dbReference type="Proteomes" id="UP000002408">
    <property type="component" value="Chromosome"/>
</dbReference>
<proteinExistence type="predicted"/>
<feature type="transmembrane region" description="Helical" evidence="1">
    <location>
        <begin position="80"/>
        <end position="102"/>
    </location>
</feature>
<evidence type="ECO:0000256" key="1">
    <source>
        <dbReference type="SAM" id="Phobius"/>
    </source>
</evidence>
<dbReference type="eggNOG" id="arCOG09436">
    <property type="taxonomic scope" value="Archaea"/>
</dbReference>
<keyword evidence="1" id="KW-0812">Transmembrane</keyword>
<dbReference type="GeneID" id="5411746"/>
<evidence type="ECO:0000313" key="2">
    <source>
        <dbReference type="EMBL" id="ABS55528.1"/>
    </source>
</evidence>
<dbReference type="OrthoDB" id="385823at2157"/>
<reference evidence="3" key="1">
    <citation type="journal article" date="2015" name="Microbiology">
        <title>Genome of Methanoregula boonei 6A8 reveals adaptations to oligotrophic peatland environments.</title>
        <authorList>
            <person name="Braeuer S."/>
            <person name="Cadillo-Quiroz H."/>
            <person name="Kyrpides N."/>
            <person name="Woyke T."/>
            <person name="Goodwin L."/>
            <person name="Detter C."/>
            <person name="Podell S."/>
            <person name="Yavitt J.B."/>
            <person name="Zinder S.H."/>
        </authorList>
    </citation>
    <scope>NUCLEOTIDE SEQUENCE [LARGE SCALE GENOMIC DNA]</scope>
    <source>
        <strain evidence="3">DSM 21154 / JCM 14090 / 6A8</strain>
    </source>
</reference>
<feature type="transmembrane region" description="Helical" evidence="1">
    <location>
        <begin position="26"/>
        <end position="46"/>
    </location>
</feature>
<name>A7I717_METB6</name>
<evidence type="ECO:0000313" key="3">
    <source>
        <dbReference type="Proteomes" id="UP000002408"/>
    </source>
</evidence>
<gene>
    <name evidence="2" type="ordered locus">Mboo_1010</name>
</gene>
<dbReference type="EMBL" id="CP000780">
    <property type="protein sequence ID" value="ABS55528.1"/>
    <property type="molecule type" value="Genomic_DNA"/>
</dbReference>
<feature type="transmembrane region" description="Helical" evidence="1">
    <location>
        <begin position="52"/>
        <end position="73"/>
    </location>
</feature>
<keyword evidence="1" id="KW-0472">Membrane</keyword>
<keyword evidence="3" id="KW-1185">Reference proteome</keyword>
<feature type="transmembrane region" description="Helical" evidence="1">
    <location>
        <begin position="117"/>
        <end position="138"/>
    </location>
</feature>
<feature type="transmembrane region" description="Helical" evidence="1">
    <location>
        <begin position="179"/>
        <end position="199"/>
    </location>
</feature>
<sequence length="287" mass="31898">MQGDEDIRPGTMAAAGTPAGHRPARYLLFCLFVLCAVFGALFFVLPLPLYRLAGHCLEAGIALTCMCLCLYAYRYWSGRILLLLAAFAFGEYALATIFWYLFSILPLTGDGDLARPFVYTSVAELSFLGFMIFFIAAFQIEGKKEQENPWFPWLLLLLFLIVPFMVIDEYGITTRTVMLLVRFLIVEQLIAVTIAYGFFRYPLLWAGICIRCFAAMLYGLRETILVYYPSLSLLPGVTGSTGMVSLYDLLSIVGPLIAASFTLITLGLLDYVAVREQDRAGSPDPAA</sequence>
<dbReference type="AlphaFoldDB" id="A7I717"/>
<organism evidence="2 3">
    <name type="scientific">Methanoregula boonei (strain DSM 21154 / JCM 14090 / 6A8)</name>
    <dbReference type="NCBI Taxonomy" id="456442"/>
    <lineage>
        <taxon>Archaea</taxon>
        <taxon>Methanobacteriati</taxon>
        <taxon>Methanobacteriota</taxon>
        <taxon>Stenosarchaea group</taxon>
        <taxon>Methanomicrobia</taxon>
        <taxon>Methanomicrobiales</taxon>
        <taxon>Methanoregulaceae</taxon>
        <taxon>Methanoregula</taxon>
    </lineage>
</organism>
<dbReference type="RefSeq" id="WP_012106555.1">
    <property type="nucleotide sequence ID" value="NC_009712.1"/>
</dbReference>
<feature type="transmembrane region" description="Helical" evidence="1">
    <location>
        <begin position="150"/>
        <end position="167"/>
    </location>
</feature>
<keyword evidence="1" id="KW-1133">Transmembrane helix</keyword>
<accession>A7I717</accession>
<protein>
    <submittedName>
        <fullName evidence="2">Uncharacterized protein</fullName>
    </submittedName>
</protein>
<dbReference type="KEGG" id="mbn:Mboo_1010"/>
<feature type="transmembrane region" description="Helical" evidence="1">
    <location>
        <begin position="249"/>
        <end position="269"/>
    </location>
</feature>
<dbReference type="HOGENOM" id="CLU_1060126_0_0_2"/>